<feature type="transmembrane region" description="Helical" evidence="1">
    <location>
        <begin position="33"/>
        <end position="51"/>
    </location>
</feature>
<reference evidence="2 3" key="1">
    <citation type="journal article" date="2016" name="Antonie Van Leeuwenhoek">
        <title>Dongia soli sp. nov., isolated from soil from Dokdo, Korea.</title>
        <authorList>
            <person name="Kim D.U."/>
            <person name="Lee H."/>
            <person name="Kim H."/>
            <person name="Kim S.G."/>
            <person name="Ka J.O."/>
        </authorList>
    </citation>
    <scope>NUCLEOTIDE SEQUENCE [LARGE SCALE GENOMIC DNA]</scope>
    <source>
        <strain evidence="2 3">D78</strain>
    </source>
</reference>
<comment type="caution">
    <text evidence="2">The sequence shown here is derived from an EMBL/GenBank/DDBJ whole genome shotgun (WGS) entry which is preliminary data.</text>
</comment>
<keyword evidence="1" id="KW-0812">Transmembrane</keyword>
<gene>
    <name evidence="2" type="ORF">SMD27_10855</name>
</gene>
<keyword evidence="1" id="KW-0472">Membrane</keyword>
<proteinExistence type="predicted"/>
<protein>
    <submittedName>
        <fullName evidence="2">Uncharacterized protein</fullName>
    </submittedName>
</protein>
<dbReference type="RefSeq" id="WP_320508383.1">
    <property type="nucleotide sequence ID" value="NZ_JAXCLW010000002.1"/>
</dbReference>
<evidence type="ECO:0000256" key="1">
    <source>
        <dbReference type="SAM" id="Phobius"/>
    </source>
</evidence>
<sequence length="71" mass="7946">MMGPSFWDIVAGAGLSVCMLTILLFGSWRVRRAAFLIFCLFILSTFVWRAGCWYHQFSCGGIYTTAALKEG</sequence>
<name>A0ABU5EAH0_9PROT</name>
<feature type="transmembrane region" description="Helical" evidence="1">
    <location>
        <begin position="6"/>
        <end position="26"/>
    </location>
</feature>
<dbReference type="EMBL" id="JAXCLW010000002">
    <property type="protein sequence ID" value="MDY0883345.1"/>
    <property type="molecule type" value="Genomic_DNA"/>
</dbReference>
<keyword evidence="3" id="KW-1185">Reference proteome</keyword>
<evidence type="ECO:0000313" key="3">
    <source>
        <dbReference type="Proteomes" id="UP001279642"/>
    </source>
</evidence>
<accession>A0ABU5EAH0</accession>
<keyword evidence="1" id="KW-1133">Transmembrane helix</keyword>
<evidence type="ECO:0000313" key="2">
    <source>
        <dbReference type="EMBL" id="MDY0883345.1"/>
    </source>
</evidence>
<organism evidence="2 3">
    <name type="scientific">Dongia soli</name>
    <dbReference type="NCBI Taxonomy" id="600628"/>
    <lineage>
        <taxon>Bacteria</taxon>
        <taxon>Pseudomonadati</taxon>
        <taxon>Pseudomonadota</taxon>
        <taxon>Alphaproteobacteria</taxon>
        <taxon>Rhodospirillales</taxon>
        <taxon>Dongiaceae</taxon>
        <taxon>Dongia</taxon>
    </lineage>
</organism>
<dbReference type="Proteomes" id="UP001279642">
    <property type="component" value="Unassembled WGS sequence"/>
</dbReference>